<dbReference type="EMBL" id="LUEZ02000017">
    <property type="protein sequence ID" value="RDB27243.1"/>
    <property type="molecule type" value="Genomic_DNA"/>
</dbReference>
<dbReference type="InParanoid" id="A0A369K5W2"/>
<dbReference type="AlphaFoldDB" id="A0A369K5W2"/>
<keyword evidence="1" id="KW-0732">Signal</keyword>
<feature type="signal peptide" evidence="1">
    <location>
        <begin position="1"/>
        <end position="20"/>
    </location>
</feature>
<evidence type="ECO:0000313" key="2">
    <source>
        <dbReference type="EMBL" id="RDB27243.1"/>
    </source>
</evidence>
<evidence type="ECO:0000313" key="3">
    <source>
        <dbReference type="Proteomes" id="UP000076154"/>
    </source>
</evidence>
<comment type="caution">
    <text evidence="2">The sequence shown here is derived from an EMBL/GenBank/DDBJ whole genome shotgun (WGS) entry which is preliminary data.</text>
</comment>
<reference evidence="2" key="1">
    <citation type="submission" date="2018-04" db="EMBL/GenBank/DDBJ databases">
        <title>Whole genome sequencing of Hypsizygus marmoreus.</title>
        <authorList>
            <person name="Choi I.-G."/>
            <person name="Min B."/>
            <person name="Kim J.-G."/>
            <person name="Kim S."/>
            <person name="Oh Y.-L."/>
            <person name="Kong W.-S."/>
            <person name="Park H."/>
            <person name="Jeong J."/>
            <person name="Song E.-S."/>
        </authorList>
    </citation>
    <scope>NUCLEOTIDE SEQUENCE [LARGE SCALE GENOMIC DNA]</scope>
    <source>
        <strain evidence="2">51987-8</strain>
    </source>
</reference>
<proteinExistence type="predicted"/>
<sequence>MHPSTSIAFITFLVAPVALAHSYDGRTYYERGLSNAQFSVIQARNILDAFYAVVSGGLL</sequence>
<keyword evidence="3" id="KW-1185">Reference proteome</keyword>
<protein>
    <submittedName>
        <fullName evidence="2">Uncharacterized protein</fullName>
    </submittedName>
</protein>
<organism evidence="2 3">
    <name type="scientific">Hypsizygus marmoreus</name>
    <name type="common">White beech mushroom</name>
    <name type="synonym">Agaricus marmoreus</name>
    <dbReference type="NCBI Taxonomy" id="39966"/>
    <lineage>
        <taxon>Eukaryota</taxon>
        <taxon>Fungi</taxon>
        <taxon>Dikarya</taxon>
        <taxon>Basidiomycota</taxon>
        <taxon>Agaricomycotina</taxon>
        <taxon>Agaricomycetes</taxon>
        <taxon>Agaricomycetidae</taxon>
        <taxon>Agaricales</taxon>
        <taxon>Tricholomatineae</taxon>
        <taxon>Lyophyllaceae</taxon>
        <taxon>Hypsizygus</taxon>
    </lineage>
</organism>
<gene>
    <name evidence="2" type="ORF">Hypma_004532</name>
</gene>
<feature type="chain" id="PRO_5016761157" evidence="1">
    <location>
        <begin position="21"/>
        <end position="59"/>
    </location>
</feature>
<dbReference type="Proteomes" id="UP000076154">
    <property type="component" value="Unassembled WGS sequence"/>
</dbReference>
<evidence type="ECO:0000256" key="1">
    <source>
        <dbReference type="SAM" id="SignalP"/>
    </source>
</evidence>
<name>A0A369K5W2_HYPMA</name>
<accession>A0A369K5W2</accession>